<feature type="domain" description="Trimeric autotransporter adhesin YadA-like head" evidence="12">
    <location>
        <begin position="1226"/>
        <end position="1252"/>
    </location>
</feature>
<feature type="domain" description="Trimeric autotransporter adhesin YadA-like C-terminal membrane anchor" evidence="11">
    <location>
        <begin position="1385"/>
        <end position="1445"/>
    </location>
</feature>
<name>A0A377JXQ3_ECOLX</name>
<keyword evidence="9" id="KW-0472">Membrane</keyword>
<evidence type="ECO:0000256" key="3">
    <source>
        <dbReference type="ARBA" id="ARBA00005848"/>
    </source>
</evidence>
<dbReference type="EMBL" id="UGEM01000004">
    <property type="protein sequence ID" value="STP16869.1"/>
    <property type="molecule type" value="Genomic_DNA"/>
</dbReference>
<feature type="domain" description="Trimeric autotransporter adhesin YadA-like stalk" evidence="13">
    <location>
        <begin position="561"/>
        <end position="602"/>
    </location>
</feature>
<feature type="domain" description="Trimeric autotransporter adhesin YadA-like stalk" evidence="13">
    <location>
        <begin position="762"/>
        <end position="803"/>
    </location>
</feature>
<dbReference type="InterPro" id="IPR011049">
    <property type="entry name" value="Serralysin-like_metalloprot_C"/>
</dbReference>
<dbReference type="Gene3D" id="4.10.80.270">
    <property type="match status" value="6"/>
</dbReference>
<feature type="domain" description="Trimeric autotransporter adhesin YadA-like stalk" evidence="13">
    <location>
        <begin position="234"/>
        <end position="263"/>
    </location>
</feature>
<feature type="domain" description="Trimeric autotransporter adhesin YadA-like head" evidence="12">
    <location>
        <begin position="88"/>
        <end position="114"/>
    </location>
</feature>
<proteinExistence type="inferred from homology"/>
<feature type="domain" description="Trimeric autotransporter adhesin YadA-like head" evidence="12">
    <location>
        <begin position="1088"/>
        <end position="1114"/>
    </location>
</feature>
<comment type="subcellular location">
    <subcellularLocation>
        <location evidence="2">Cell outer membrane</location>
    </subcellularLocation>
    <subcellularLocation>
        <location evidence="1">Cell surface</location>
    </subcellularLocation>
</comment>
<dbReference type="SUPFAM" id="SSF101967">
    <property type="entry name" value="Adhesin YadA, collagen-binding domain"/>
    <property type="match status" value="11"/>
</dbReference>
<dbReference type="GO" id="GO:0015031">
    <property type="term" value="P:protein transport"/>
    <property type="evidence" value="ECO:0007669"/>
    <property type="project" value="UniProtKB-KW"/>
</dbReference>
<dbReference type="Gene3D" id="2.150.10.10">
    <property type="entry name" value="Serralysin-like metalloprotease, C-terminal"/>
    <property type="match status" value="3"/>
</dbReference>
<keyword evidence="10" id="KW-0998">Cell outer membrane</keyword>
<dbReference type="InterPro" id="IPR045584">
    <property type="entry name" value="Pilin-like"/>
</dbReference>
<feature type="domain" description="Trimeric autotransporter adhesin YadA-like stalk" evidence="13">
    <location>
        <begin position="1013"/>
        <end position="1052"/>
    </location>
</feature>
<evidence type="ECO:0000256" key="9">
    <source>
        <dbReference type="ARBA" id="ARBA00023136"/>
    </source>
</evidence>
<dbReference type="Gene3D" id="1.20.5.170">
    <property type="match status" value="9"/>
</dbReference>
<feature type="domain" description="Trimeric autotransporter adhesin YadA-like stalk" evidence="13">
    <location>
        <begin position="857"/>
        <end position="896"/>
    </location>
</feature>
<feature type="domain" description="Trimeric autotransporter adhesin YadA-like stalk" evidence="13">
    <location>
        <begin position="662"/>
        <end position="703"/>
    </location>
</feature>
<feature type="domain" description="Trimeric autotransporter adhesin YadA-like head" evidence="12">
    <location>
        <begin position="928"/>
        <end position="954"/>
    </location>
</feature>
<comment type="similarity">
    <text evidence="3">Belongs to the autotransporter-2 (AT-2) (TC 1.B.40) family.</text>
</comment>
<dbReference type="Pfam" id="PF05658">
    <property type="entry name" value="YadA_head"/>
    <property type="match status" value="7"/>
</dbReference>
<feature type="domain" description="Trimeric autotransporter adhesin YadA-like stalk" evidence="13">
    <location>
        <begin position="132"/>
        <end position="174"/>
    </location>
</feature>
<evidence type="ECO:0000256" key="1">
    <source>
        <dbReference type="ARBA" id="ARBA00004241"/>
    </source>
</evidence>
<feature type="domain" description="Trimeric autotransporter adhesin YadA-like stalk" evidence="13">
    <location>
        <begin position="330"/>
        <end position="373"/>
    </location>
</feature>
<evidence type="ECO:0000313" key="15">
    <source>
        <dbReference type="Proteomes" id="UP000254181"/>
    </source>
</evidence>
<evidence type="ECO:0000256" key="5">
    <source>
        <dbReference type="ARBA" id="ARBA00022452"/>
    </source>
</evidence>
<feature type="domain" description="Trimeric autotransporter adhesin YadA-like head" evidence="12">
    <location>
        <begin position="32"/>
        <end position="56"/>
    </location>
</feature>
<feature type="domain" description="Trimeric autotransporter adhesin YadA-like stalk" evidence="13">
    <location>
        <begin position="282"/>
        <end position="311"/>
    </location>
</feature>
<keyword evidence="5" id="KW-1134">Transmembrane beta strand</keyword>
<keyword evidence="8" id="KW-0653">Protein transport</keyword>
<evidence type="ECO:0000256" key="7">
    <source>
        <dbReference type="ARBA" id="ARBA00022729"/>
    </source>
</evidence>
<dbReference type="InterPro" id="IPR005594">
    <property type="entry name" value="YadA_C"/>
</dbReference>
<dbReference type="InterPro" id="IPR008635">
    <property type="entry name" value="Coiled_stalk_dom"/>
</dbReference>
<dbReference type="Gene3D" id="3.30.1300.30">
    <property type="entry name" value="GSPII I/J protein-like"/>
    <property type="match status" value="1"/>
</dbReference>
<feature type="domain" description="Trimeric autotransporter adhesin YadA-like stalk" evidence="13">
    <location>
        <begin position="1149"/>
        <end position="1189"/>
    </location>
</feature>
<protein>
    <submittedName>
        <fullName evidence="14">Hemagglutinin/invasin</fullName>
    </submittedName>
</protein>
<reference evidence="14 15" key="1">
    <citation type="submission" date="2018-06" db="EMBL/GenBank/DDBJ databases">
        <authorList>
            <consortium name="Pathogen Informatics"/>
            <person name="Doyle S."/>
        </authorList>
    </citation>
    <scope>NUCLEOTIDE SEQUENCE [LARGE SCALE GENOMIC DNA]</scope>
    <source>
        <strain evidence="14 15">NCTC9075</strain>
    </source>
</reference>
<dbReference type="Pfam" id="PF05662">
    <property type="entry name" value="YadA_stalk"/>
    <property type="match status" value="13"/>
</dbReference>
<gene>
    <name evidence="14" type="primary">yadA</name>
    <name evidence="14" type="ORF">NCTC9075_00272</name>
</gene>
<dbReference type="CDD" id="cd12820">
    <property type="entry name" value="LbR_YadA-like"/>
    <property type="match status" value="1"/>
</dbReference>
<dbReference type="Gene3D" id="1.20.5.2280">
    <property type="match status" value="1"/>
</dbReference>
<evidence type="ECO:0000256" key="8">
    <source>
        <dbReference type="ARBA" id="ARBA00022927"/>
    </source>
</evidence>
<evidence type="ECO:0000259" key="13">
    <source>
        <dbReference type="Pfam" id="PF05662"/>
    </source>
</evidence>
<evidence type="ECO:0000259" key="12">
    <source>
        <dbReference type="Pfam" id="PF05658"/>
    </source>
</evidence>
<keyword evidence="7" id="KW-0732">Signal</keyword>
<dbReference type="InterPro" id="IPR008640">
    <property type="entry name" value="Adhesin_Head_dom"/>
</dbReference>
<dbReference type="Gene3D" id="1.20.5.340">
    <property type="match status" value="1"/>
</dbReference>
<organism evidence="14 15">
    <name type="scientific">Escherichia coli</name>
    <dbReference type="NCBI Taxonomy" id="562"/>
    <lineage>
        <taxon>Bacteria</taxon>
        <taxon>Pseudomonadati</taxon>
        <taxon>Pseudomonadota</taxon>
        <taxon>Gammaproteobacteria</taxon>
        <taxon>Enterobacterales</taxon>
        <taxon>Enterobacteriaceae</taxon>
        <taxon>Escherichia</taxon>
    </lineage>
</organism>
<evidence type="ECO:0000259" key="11">
    <source>
        <dbReference type="Pfam" id="PF03895"/>
    </source>
</evidence>
<keyword evidence="4" id="KW-0813">Transport</keyword>
<feature type="domain" description="Trimeric autotransporter adhesin YadA-like head" evidence="12">
    <location>
        <begin position="60"/>
        <end position="86"/>
    </location>
</feature>
<dbReference type="SUPFAM" id="SSF54523">
    <property type="entry name" value="Pili subunits"/>
    <property type="match status" value="1"/>
</dbReference>
<keyword evidence="6" id="KW-0812">Transmembrane</keyword>
<evidence type="ECO:0000256" key="10">
    <source>
        <dbReference type="ARBA" id="ARBA00023237"/>
    </source>
</evidence>
<evidence type="ECO:0000256" key="2">
    <source>
        <dbReference type="ARBA" id="ARBA00004442"/>
    </source>
</evidence>
<sequence length="1445" mass="145442">MALATGENAIALGSNSNASGDNAVALGSTSQAYGDSSLAIGELSETNAENAIALGKLSNASKINSIALGSNSTASGVGSVALGENSFAGGINSLALGSQSNANGDNAVALGVGSVAEQDNTVSVGNSTTQRKITNMAAGLILPGSTEAINGSQLHALSASVAARLGAGAGVNGDGSINAPSYKLKSGTYNNVGEALLGIDNDTLHWDKTEGAFSASYIVKNADGSPKSSIAQNKIINVAKGTISATSTDVVNGSQLYDLQQDALLWNGTAFSAAHGSDTTSKITNVAKGTVSATSTDVVNGSQLYDLQQDALLWNGTAFSAAHGTEATSKITNVEDGTISDTSKDAVNGSQLKETKDDVATNTANIATNTTDIATNTANIADNTTDIATNTANIATNTTDIATNTANIADNTADIATNTTDIATNTANIADNTANIATNTTDIATNTADIATNASSITTLNADVDTLEKDALLWNGTAFSAKHGTEATSKITNVTAGDLTAGSTDAVNGSQLKTTNDNVSTNTTNITNLTDSVGDLKDDSLLWNKTAGAFSAAHGTEATSKITNLLAGKVSSDSTDAINGSQLYGVADSFTSYLGGGADISDAGVLTGPTYTIGGTDYTNVGDALAAINTSFSSSLGDALLWDATAGKFSAKHGINNDPSVITDVANGAVSSTSSDAINGSQLYGVSDYIADALGGNAVVNADGSITTPTYAIAGGSYDNVGDALEAIDTTLDDALLWDETANGGNGAFSAAHGKDKTASVITNVANGAVSATSSDAINGSQLYSTNKYIADALGGDAEVNADGTITAPTYTIANTDYNNVGEALDALDNNALLWDATANNGAGAYSASHDGKASIITNVADGNIGEDSTDAINGSQLNATNMMIQQNSEIINQLAGDTSKNYIGDNGAGINYVRTNDSGLAFNDASAAGIGSTAVGYNTVAKGDSSVAIGHGSNSIVETSIALGSESVSSRLIVKGSRNTRVTENGVEIGYDTTDGELLGALSIGDDGKYRQIINVADGSEAHDAVTVRQLQNAIGAVATTPTKYYHANSTAEDSLAVGEDSLAMGAKTIVNGNAGIGIGLNTLVLADAINGIAIGSNARANHADSIAMGNGSQTTRGAQTNYTAYNMDAPQNSVGEFSVGSEDGQRQITNVAAGSADTDAVNVGQLKVTDAQVSQNTQSITNLNTQVTNLDTRVTNIENGIGDIVTTGSTKYFKTNTDGADANAQGKDSVAIGSGSIAAADNSVALGTGSVADEENTISVGSSTNQRRITNVAAGVNATDAVNVSQLKSSEAGGVRYDTKADGSIDYSNITLGGGNGGTTRISNVSAGVNNNDAVNYAQLKQSVQETKQYTDQRMVEMDNKLSKTESKLSGGIASAMAMTGLPQAYTPGASMASIGGGTYNGESAVALGVSMVSANGRWVYKLQGSTNSQGEYSAALGAGIQW</sequence>
<dbReference type="GO" id="GO:0009986">
    <property type="term" value="C:cell surface"/>
    <property type="evidence" value="ECO:0007669"/>
    <property type="project" value="UniProtKB-SubCell"/>
</dbReference>
<dbReference type="Gene3D" id="6.10.250.2040">
    <property type="match status" value="1"/>
</dbReference>
<feature type="domain" description="Trimeric autotransporter adhesin YadA-like stalk" evidence="13">
    <location>
        <begin position="1323"/>
        <end position="1355"/>
    </location>
</feature>
<feature type="domain" description="Trimeric autotransporter adhesin YadA-like stalk" evidence="13">
    <location>
        <begin position="1270"/>
        <end position="1293"/>
    </location>
</feature>
<evidence type="ECO:0000313" key="14">
    <source>
        <dbReference type="EMBL" id="STP16869.1"/>
    </source>
</evidence>
<accession>A0A377JXQ3</accession>
<evidence type="ECO:0000256" key="4">
    <source>
        <dbReference type="ARBA" id="ARBA00022448"/>
    </source>
</evidence>
<dbReference type="Pfam" id="PF03895">
    <property type="entry name" value="YadA_anchor"/>
    <property type="match status" value="1"/>
</dbReference>
<dbReference type="GO" id="GO:0009279">
    <property type="term" value="C:cell outer membrane"/>
    <property type="evidence" value="ECO:0007669"/>
    <property type="project" value="UniProtKB-SubCell"/>
</dbReference>
<dbReference type="Gene3D" id="2.60.40.4050">
    <property type="match status" value="2"/>
</dbReference>
<feature type="domain" description="Trimeric autotransporter adhesin YadA-like stalk" evidence="13">
    <location>
        <begin position="490"/>
        <end position="533"/>
    </location>
</feature>
<dbReference type="Proteomes" id="UP000254181">
    <property type="component" value="Unassembled WGS sequence"/>
</dbReference>
<feature type="domain" description="Trimeric autotransporter adhesin YadA-like head" evidence="12">
    <location>
        <begin position="4"/>
        <end position="28"/>
    </location>
</feature>
<evidence type="ECO:0000256" key="6">
    <source>
        <dbReference type="ARBA" id="ARBA00022692"/>
    </source>
</evidence>